<dbReference type="AlphaFoldDB" id="A0A151M868"/>
<sequence>MKTRNSRSYGTQTPGKDRHGVIPPSRNETTDLIIQHTELRNEMLSLSPVPSVASQFPRCLKLQKSIGFHGLKSLMAKCPLEI</sequence>
<organism evidence="2 3">
    <name type="scientific">Alligator mississippiensis</name>
    <name type="common">American alligator</name>
    <dbReference type="NCBI Taxonomy" id="8496"/>
    <lineage>
        <taxon>Eukaryota</taxon>
        <taxon>Metazoa</taxon>
        <taxon>Chordata</taxon>
        <taxon>Craniata</taxon>
        <taxon>Vertebrata</taxon>
        <taxon>Euteleostomi</taxon>
        <taxon>Archelosauria</taxon>
        <taxon>Archosauria</taxon>
        <taxon>Crocodylia</taxon>
        <taxon>Alligatoridae</taxon>
        <taxon>Alligatorinae</taxon>
        <taxon>Alligator</taxon>
    </lineage>
</organism>
<keyword evidence="3" id="KW-1185">Reference proteome</keyword>
<feature type="region of interest" description="Disordered" evidence="1">
    <location>
        <begin position="1"/>
        <end position="28"/>
    </location>
</feature>
<gene>
    <name evidence="2" type="ORF">Y1Q_0012593</name>
</gene>
<feature type="compositionally biased region" description="Polar residues" evidence="1">
    <location>
        <begin position="1"/>
        <end position="14"/>
    </location>
</feature>
<evidence type="ECO:0000313" key="2">
    <source>
        <dbReference type="EMBL" id="KYO20713.1"/>
    </source>
</evidence>
<evidence type="ECO:0000313" key="3">
    <source>
        <dbReference type="Proteomes" id="UP000050525"/>
    </source>
</evidence>
<protein>
    <submittedName>
        <fullName evidence="2">Uncharacterized protein</fullName>
    </submittedName>
</protein>
<dbReference type="EMBL" id="AKHW03006358">
    <property type="protein sequence ID" value="KYO20713.1"/>
    <property type="molecule type" value="Genomic_DNA"/>
</dbReference>
<proteinExistence type="predicted"/>
<dbReference type="Proteomes" id="UP000050525">
    <property type="component" value="Unassembled WGS sequence"/>
</dbReference>
<evidence type="ECO:0000256" key="1">
    <source>
        <dbReference type="SAM" id="MobiDB-lite"/>
    </source>
</evidence>
<name>A0A151M868_ALLMI</name>
<comment type="caution">
    <text evidence="2">The sequence shown here is derived from an EMBL/GenBank/DDBJ whole genome shotgun (WGS) entry which is preliminary data.</text>
</comment>
<accession>A0A151M868</accession>
<reference evidence="2 3" key="1">
    <citation type="journal article" date="2012" name="Genome Biol.">
        <title>Sequencing three crocodilian genomes to illuminate the evolution of archosaurs and amniotes.</title>
        <authorList>
            <person name="St John J.A."/>
            <person name="Braun E.L."/>
            <person name="Isberg S.R."/>
            <person name="Miles L.G."/>
            <person name="Chong A.Y."/>
            <person name="Gongora J."/>
            <person name="Dalzell P."/>
            <person name="Moran C."/>
            <person name="Bed'hom B."/>
            <person name="Abzhanov A."/>
            <person name="Burgess S.C."/>
            <person name="Cooksey A.M."/>
            <person name="Castoe T.A."/>
            <person name="Crawford N.G."/>
            <person name="Densmore L.D."/>
            <person name="Drew J.C."/>
            <person name="Edwards S.V."/>
            <person name="Faircloth B.C."/>
            <person name="Fujita M.K."/>
            <person name="Greenwold M.J."/>
            <person name="Hoffmann F.G."/>
            <person name="Howard J.M."/>
            <person name="Iguchi T."/>
            <person name="Janes D.E."/>
            <person name="Khan S.Y."/>
            <person name="Kohno S."/>
            <person name="de Koning A.J."/>
            <person name="Lance S.L."/>
            <person name="McCarthy F.M."/>
            <person name="McCormack J.E."/>
            <person name="Merchant M.E."/>
            <person name="Peterson D.G."/>
            <person name="Pollock D.D."/>
            <person name="Pourmand N."/>
            <person name="Raney B.J."/>
            <person name="Roessler K.A."/>
            <person name="Sanford J.R."/>
            <person name="Sawyer R.H."/>
            <person name="Schmidt C.J."/>
            <person name="Triplett E.W."/>
            <person name="Tuberville T.D."/>
            <person name="Venegas-Anaya M."/>
            <person name="Howard J.T."/>
            <person name="Jarvis E.D."/>
            <person name="Guillette L.J.Jr."/>
            <person name="Glenn T.C."/>
            <person name="Green R.E."/>
            <person name="Ray D.A."/>
        </authorList>
    </citation>
    <scope>NUCLEOTIDE SEQUENCE [LARGE SCALE GENOMIC DNA]</scope>
    <source>
        <strain evidence="2">KSC_2009_1</strain>
    </source>
</reference>